<accession>A0A6J5RZH8</accession>
<gene>
    <name evidence="1" type="ORF">UFOVP1336_8</name>
</gene>
<organism evidence="1">
    <name type="scientific">uncultured Caudovirales phage</name>
    <dbReference type="NCBI Taxonomy" id="2100421"/>
    <lineage>
        <taxon>Viruses</taxon>
        <taxon>Duplodnaviria</taxon>
        <taxon>Heunggongvirae</taxon>
        <taxon>Uroviricota</taxon>
        <taxon>Caudoviricetes</taxon>
        <taxon>Peduoviridae</taxon>
        <taxon>Maltschvirus</taxon>
        <taxon>Maltschvirus maltsch</taxon>
    </lineage>
</organism>
<evidence type="ECO:0000313" key="1">
    <source>
        <dbReference type="EMBL" id="CAB4199068.1"/>
    </source>
</evidence>
<reference evidence="1" key="1">
    <citation type="submission" date="2020-05" db="EMBL/GenBank/DDBJ databases">
        <authorList>
            <person name="Chiriac C."/>
            <person name="Salcher M."/>
            <person name="Ghai R."/>
            <person name="Kavagutti S V."/>
        </authorList>
    </citation>
    <scope>NUCLEOTIDE SEQUENCE</scope>
</reference>
<dbReference type="EMBL" id="LR797285">
    <property type="protein sequence ID" value="CAB4199068.1"/>
    <property type="molecule type" value="Genomic_DNA"/>
</dbReference>
<sequence length="201" mass="22278">MVLADSPIAKCAGCDSLIETEGDGGRWSDLKSAEFCWGCFESDIEHASTITYLVNGEKVRSVKVASNWIVDGEYYEDLSPAEYAGITHSYTRTDAWRGHWNTTLGEEWFEAADGLFLWGEQTEIVTLGGELQEMHKDGTLPFEVALVADPTSNVFAAGCSVWVRKSDEEVWYAFYEQYAGAGVVKNHPLGGMDVKVREEAK</sequence>
<protein>
    <submittedName>
        <fullName evidence="1">Uncharacterized protein</fullName>
    </submittedName>
</protein>
<proteinExistence type="predicted"/>
<name>A0A6J5RZH8_9CAUD</name>